<protein>
    <submittedName>
        <fullName evidence="1">Uncharacterized protein</fullName>
    </submittedName>
</protein>
<dbReference type="OrthoDB" id="8779997at2"/>
<name>A0A254THN0_9BURK</name>
<evidence type="ECO:0000313" key="1">
    <source>
        <dbReference type="EMBL" id="OWW21687.1"/>
    </source>
</evidence>
<organism evidence="1 2">
    <name type="scientific">Noviherbaspirillum denitrificans</name>
    <dbReference type="NCBI Taxonomy" id="1968433"/>
    <lineage>
        <taxon>Bacteria</taxon>
        <taxon>Pseudomonadati</taxon>
        <taxon>Pseudomonadota</taxon>
        <taxon>Betaproteobacteria</taxon>
        <taxon>Burkholderiales</taxon>
        <taxon>Oxalobacteraceae</taxon>
        <taxon>Noviherbaspirillum</taxon>
    </lineage>
</organism>
<dbReference type="RefSeq" id="WP_088708534.1">
    <property type="nucleotide sequence ID" value="NZ_LSTO01000001.1"/>
</dbReference>
<comment type="caution">
    <text evidence="1">The sequence shown here is derived from an EMBL/GenBank/DDBJ whole genome shotgun (WGS) entry which is preliminary data.</text>
</comment>
<proteinExistence type="predicted"/>
<dbReference type="Proteomes" id="UP000197535">
    <property type="component" value="Unassembled WGS sequence"/>
</dbReference>
<accession>A0A254THN0</accession>
<dbReference type="AlphaFoldDB" id="A0A254THN0"/>
<evidence type="ECO:0000313" key="2">
    <source>
        <dbReference type="Proteomes" id="UP000197535"/>
    </source>
</evidence>
<dbReference type="EMBL" id="LSTO01000001">
    <property type="protein sequence ID" value="OWW21687.1"/>
    <property type="molecule type" value="Genomic_DNA"/>
</dbReference>
<keyword evidence="2" id="KW-1185">Reference proteome</keyword>
<sequence>MARFGINGGEACLSFMTPREITQDELEQFAAEMVKALPGLDCPECCDQGWKYSYMERSAALYLDEWEWHCLALAIVRRRQK</sequence>
<reference evidence="1 2" key="1">
    <citation type="submission" date="2016-02" db="EMBL/GenBank/DDBJ databases">
        <authorList>
            <person name="Wen L."/>
            <person name="He K."/>
            <person name="Yang H."/>
        </authorList>
    </citation>
    <scope>NUCLEOTIDE SEQUENCE [LARGE SCALE GENOMIC DNA]</scope>
    <source>
        <strain evidence="1 2">TSA40</strain>
    </source>
</reference>
<gene>
    <name evidence="1" type="ORF">AYR66_21550</name>
</gene>